<reference evidence="8" key="1">
    <citation type="journal article" date="2012" name="Science">
        <title>Fermentation, hydrogen, and sulfur metabolism in multiple uncultivated bacterial phyla.</title>
        <authorList>
            <person name="Wrighton K.C."/>
            <person name="Thomas B.C."/>
            <person name="Sharon I."/>
            <person name="Miller C.S."/>
            <person name="Castelle C.J."/>
            <person name="VerBerkmoes N.C."/>
            <person name="Wilkins M.J."/>
            <person name="Hettich R.L."/>
            <person name="Lipton M.S."/>
            <person name="Williams K.H."/>
            <person name="Long P.E."/>
            <person name="Banfield J.F."/>
        </authorList>
    </citation>
    <scope>NUCLEOTIDE SEQUENCE [LARGE SCALE GENOMIC DNA]</scope>
</reference>
<evidence type="ECO:0000313" key="8">
    <source>
        <dbReference type="EMBL" id="EKD30298.1"/>
    </source>
</evidence>
<dbReference type="GO" id="GO:1990904">
    <property type="term" value="C:ribonucleoprotein complex"/>
    <property type="evidence" value="ECO:0007669"/>
    <property type="project" value="UniProtKB-KW"/>
</dbReference>
<dbReference type="GO" id="GO:0003735">
    <property type="term" value="F:structural constituent of ribosome"/>
    <property type="evidence" value="ECO:0007669"/>
    <property type="project" value="InterPro"/>
</dbReference>
<dbReference type="PANTHER" id="PTHR11229:SF16">
    <property type="entry name" value="LARGE RIBOSOMAL SUBUNIT PROTEIN UL3C"/>
    <property type="match status" value="1"/>
</dbReference>
<sequence length="184" mass="19786">MAGLIGKKLEMTRIIKGDAMVAVTLIKIPEIKVVQIKTIDTDGYEAIVLEALDGKLSHMREVPFTGAMADLKVGDTVSLDVLDGIEMVTVYGISKGKGFAGAMKRHNFAGGPAGHGSKFHRALGSIGCRKPRRTKPGQKMHGHMGLDKITLKKIRLELVNKNINVIALHGPVPGARNSLVVLDF</sequence>
<gene>
    <name evidence="8" type="primary">rplC</name>
    <name evidence="8" type="ORF">ACD_78C00097G0002</name>
</gene>
<keyword evidence="2" id="KW-0699">rRNA-binding</keyword>
<organism evidence="8">
    <name type="scientific">uncultured bacterium</name>
    <name type="common">gcode 4</name>
    <dbReference type="NCBI Taxonomy" id="1234023"/>
    <lineage>
        <taxon>Bacteria</taxon>
        <taxon>environmental samples</taxon>
    </lineage>
</organism>
<dbReference type="GO" id="GO:0005840">
    <property type="term" value="C:ribosome"/>
    <property type="evidence" value="ECO:0007669"/>
    <property type="project" value="UniProtKB-KW"/>
</dbReference>
<evidence type="ECO:0000256" key="2">
    <source>
        <dbReference type="ARBA" id="ARBA00022730"/>
    </source>
</evidence>
<evidence type="ECO:0000256" key="7">
    <source>
        <dbReference type="ARBA" id="ARBA00035457"/>
    </source>
</evidence>
<keyword evidence="3" id="KW-0694">RNA-binding</keyword>
<evidence type="ECO:0000256" key="5">
    <source>
        <dbReference type="ARBA" id="ARBA00023274"/>
    </source>
</evidence>
<evidence type="ECO:0000256" key="3">
    <source>
        <dbReference type="ARBA" id="ARBA00022884"/>
    </source>
</evidence>
<dbReference type="GO" id="GO:0006412">
    <property type="term" value="P:translation"/>
    <property type="evidence" value="ECO:0007669"/>
    <property type="project" value="InterPro"/>
</dbReference>
<dbReference type="Gene3D" id="2.40.30.10">
    <property type="entry name" value="Translation factors"/>
    <property type="match status" value="1"/>
</dbReference>
<evidence type="ECO:0000256" key="4">
    <source>
        <dbReference type="ARBA" id="ARBA00022980"/>
    </source>
</evidence>
<evidence type="ECO:0000256" key="1">
    <source>
        <dbReference type="ARBA" id="ARBA00006540"/>
    </source>
</evidence>
<name>K1YDI0_9BACT</name>
<keyword evidence="4 8" id="KW-0689">Ribosomal protein</keyword>
<dbReference type="InterPro" id="IPR019927">
    <property type="entry name" value="Ribosomal_uL3_bac/org-type"/>
</dbReference>
<dbReference type="SUPFAM" id="SSF50447">
    <property type="entry name" value="Translation proteins"/>
    <property type="match status" value="1"/>
</dbReference>
<dbReference type="GO" id="GO:0019843">
    <property type="term" value="F:rRNA binding"/>
    <property type="evidence" value="ECO:0007669"/>
    <property type="project" value="UniProtKB-KW"/>
</dbReference>
<dbReference type="AlphaFoldDB" id="K1YDI0"/>
<dbReference type="InterPro" id="IPR000597">
    <property type="entry name" value="Ribosomal_uL3"/>
</dbReference>
<evidence type="ECO:0000256" key="6">
    <source>
        <dbReference type="ARBA" id="ARBA00035243"/>
    </source>
</evidence>
<protein>
    <recommendedName>
        <fullName evidence="6">Large ribosomal subunit protein uL3</fullName>
    </recommendedName>
    <alternativeName>
        <fullName evidence="7">50S ribosomal protein L3</fullName>
    </alternativeName>
</protein>
<dbReference type="EMBL" id="AMFJ01034097">
    <property type="protein sequence ID" value="EKD30298.1"/>
    <property type="molecule type" value="Genomic_DNA"/>
</dbReference>
<accession>K1YDI0</accession>
<dbReference type="Pfam" id="PF00297">
    <property type="entry name" value="Ribosomal_L3"/>
    <property type="match status" value="1"/>
</dbReference>
<keyword evidence="5" id="KW-0687">Ribonucleoprotein</keyword>
<comment type="caution">
    <text evidence="8">The sequence shown here is derived from an EMBL/GenBank/DDBJ whole genome shotgun (WGS) entry which is preliminary data.</text>
</comment>
<comment type="similarity">
    <text evidence="1">Belongs to the universal ribosomal protein uL3 family.</text>
</comment>
<proteinExistence type="inferred from homology"/>
<dbReference type="PANTHER" id="PTHR11229">
    <property type="entry name" value="50S RIBOSOMAL PROTEIN L3"/>
    <property type="match status" value="1"/>
</dbReference>
<dbReference type="InterPro" id="IPR009000">
    <property type="entry name" value="Transl_B-barrel_sf"/>
</dbReference>